<feature type="region of interest" description="Disordered" evidence="7">
    <location>
        <begin position="84"/>
        <end position="103"/>
    </location>
</feature>
<dbReference type="OrthoDB" id="10251781at2759"/>
<dbReference type="Pfam" id="PF00453">
    <property type="entry name" value="Ribosomal_L20"/>
    <property type="match status" value="2"/>
</dbReference>
<dbReference type="Pfam" id="PF00098">
    <property type="entry name" value="zf-CCHC"/>
    <property type="match status" value="1"/>
</dbReference>
<dbReference type="CDD" id="cd07026">
    <property type="entry name" value="Ribosomal_L20"/>
    <property type="match status" value="1"/>
</dbReference>
<dbReference type="InterPro" id="IPR036875">
    <property type="entry name" value="Znf_CCHC_sf"/>
</dbReference>
<evidence type="ECO:0000256" key="1">
    <source>
        <dbReference type="ARBA" id="ARBA00007698"/>
    </source>
</evidence>
<feature type="region of interest" description="Disordered" evidence="7">
    <location>
        <begin position="386"/>
        <end position="430"/>
    </location>
</feature>
<dbReference type="EMBL" id="JADFTS010000008">
    <property type="protein sequence ID" value="KAF9591881.1"/>
    <property type="molecule type" value="Genomic_DNA"/>
</dbReference>
<sequence length="518" mass="58947">MNKKKIFKLAKGFRGRAKNCIRIARERVEKALQYSYRDRRTKKRDMRSLWIERINAGSRLHGFDSIMLVTHMAARGRRTVRVQGRGGRTGLGIGREANPIPPPPPTTAESLANMTRLLEQTNQTVNQTAQRVTRLETGSTAGQAVPVVQVVPVVQGDVALRRPDQEDWSKQVERFLKMDPPKFGGTTDPSEAENWKEDMETLFSVMGYTGIQKQRLATVCLRGDASIWWKSVSRADEHLLLTWTEFRQRFDLQYFPQSLRSAKTREFMALKQDEAKKARQFEEGLADYLRPLVKTREHKTLREVIDAARILEQDHIDHPTTIDTNKYEGGDKGKQVQQYHQGQHHQKRQKTGASSSSTATANTEDRPPFYGHCYNCGDQGHVARDCKKPKVRRSKHGQNGNRQNGQRQNGYRQQGFHSGYGGGQPGQAIEPAQGQVPTFLRKKMKKLQMLTFVEVVNYGNFMHGLMKENIQLNRKVLSELSMHEPYSFKGLVDISRNAFPGNKKVVGIPQKQGLSVLV</sequence>
<organism evidence="9 10">
    <name type="scientific">Coptis chinensis</name>
    <dbReference type="NCBI Taxonomy" id="261450"/>
    <lineage>
        <taxon>Eukaryota</taxon>
        <taxon>Viridiplantae</taxon>
        <taxon>Streptophyta</taxon>
        <taxon>Embryophyta</taxon>
        <taxon>Tracheophyta</taxon>
        <taxon>Spermatophyta</taxon>
        <taxon>Magnoliopsida</taxon>
        <taxon>Ranunculales</taxon>
        <taxon>Ranunculaceae</taxon>
        <taxon>Coptidoideae</taxon>
        <taxon>Coptis</taxon>
    </lineage>
</organism>
<protein>
    <recommendedName>
        <fullName evidence="4">Large ribosomal subunit protein bL20c</fullName>
    </recommendedName>
</protein>
<keyword evidence="10" id="KW-1185">Reference proteome</keyword>
<comment type="caution">
    <text evidence="9">The sequence shown here is derived from an EMBL/GenBank/DDBJ whole genome shotgun (WGS) entry which is preliminary data.</text>
</comment>
<keyword evidence="2 6" id="KW-0689">Ribosomal protein</keyword>
<dbReference type="InterPro" id="IPR005162">
    <property type="entry name" value="Retrotrans_gag_dom"/>
</dbReference>
<reference evidence="9 10" key="1">
    <citation type="submission" date="2020-10" db="EMBL/GenBank/DDBJ databases">
        <title>The Coptis chinensis genome and diversification of protoberbering-type alkaloids.</title>
        <authorList>
            <person name="Wang B."/>
            <person name="Shu S."/>
            <person name="Song C."/>
            <person name="Liu Y."/>
        </authorList>
    </citation>
    <scope>NUCLEOTIDE SEQUENCE [LARGE SCALE GENOMIC DNA]</scope>
    <source>
        <strain evidence="9">HL-2020</strain>
        <tissue evidence="9">Leaf</tissue>
    </source>
</reference>
<evidence type="ECO:0000256" key="5">
    <source>
        <dbReference type="PROSITE-ProRule" id="PRU00047"/>
    </source>
</evidence>
<gene>
    <name evidence="9" type="ORF">IFM89_008927</name>
</gene>
<dbReference type="InterPro" id="IPR035566">
    <property type="entry name" value="Ribosomal_protein_bL20_C"/>
</dbReference>
<dbReference type="PANTHER" id="PTHR10986">
    <property type="entry name" value="39S RIBOSOMAL PROTEIN L20"/>
    <property type="match status" value="1"/>
</dbReference>
<accession>A0A835LLP0</accession>
<dbReference type="GO" id="GO:0019843">
    <property type="term" value="F:rRNA binding"/>
    <property type="evidence" value="ECO:0007669"/>
    <property type="project" value="InterPro"/>
</dbReference>
<proteinExistence type="inferred from homology"/>
<dbReference type="Gene3D" id="4.10.60.10">
    <property type="entry name" value="Zinc finger, CCHC-type"/>
    <property type="match status" value="1"/>
</dbReference>
<dbReference type="Gene3D" id="6.10.160.10">
    <property type="match status" value="1"/>
</dbReference>
<keyword evidence="5" id="KW-0863">Zinc-finger</keyword>
<name>A0A835LLP0_9MAGN</name>
<feature type="domain" description="CCHC-type" evidence="8">
    <location>
        <begin position="373"/>
        <end position="388"/>
    </location>
</feature>
<feature type="compositionally biased region" description="Basic and acidic residues" evidence="7">
    <location>
        <begin position="316"/>
        <end position="334"/>
    </location>
</feature>
<feature type="compositionally biased region" description="Low complexity" evidence="7">
    <location>
        <begin position="351"/>
        <end position="362"/>
    </location>
</feature>
<evidence type="ECO:0000313" key="9">
    <source>
        <dbReference type="EMBL" id="KAF9591881.1"/>
    </source>
</evidence>
<dbReference type="PROSITE" id="PS50158">
    <property type="entry name" value="ZF_CCHC"/>
    <property type="match status" value="1"/>
</dbReference>
<dbReference type="GO" id="GO:0003735">
    <property type="term" value="F:structural constituent of ribosome"/>
    <property type="evidence" value="ECO:0007669"/>
    <property type="project" value="InterPro"/>
</dbReference>
<feature type="compositionally biased region" description="Low complexity" evidence="7">
    <location>
        <begin position="397"/>
        <end position="415"/>
    </location>
</feature>
<comment type="similarity">
    <text evidence="1 6">Belongs to the bacterial ribosomal protein bL20 family.</text>
</comment>
<evidence type="ECO:0000256" key="4">
    <source>
        <dbReference type="ARBA" id="ARBA00035295"/>
    </source>
</evidence>
<dbReference type="NCBIfam" id="TIGR01032">
    <property type="entry name" value="rplT_bact"/>
    <property type="match status" value="1"/>
</dbReference>
<dbReference type="GO" id="GO:0006412">
    <property type="term" value="P:translation"/>
    <property type="evidence" value="ECO:0007669"/>
    <property type="project" value="InterPro"/>
</dbReference>
<dbReference type="Proteomes" id="UP000631114">
    <property type="component" value="Unassembled WGS sequence"/>
</dbReference>
<evidence type="ECO:0000313" key="10">
    <source>
        <dbReference type="Proteomes" id="UP000631114"/>
    </source>
</evidence>
<dbReference type="GO" id="GO:0005840">
    <property type="term" value="C:ribosome"/>
    <property type="evidence" value="ECO:0007669"/>
    <property type="project" value="UniProtKB-KW"/>
</dbReference>
<evidence type="ECO:0000256" key="6">
    <source>
        <dbReference type="RuleBase" id="RU000561"/>
    </source>
</evidence>
<dbReference type="Gene3D" id="1.10.1900.20">
    <property type="entry name" value="Ribosomal protein L20"/>
    <property type="match status" value="1"/>
</dbReference>
<dbReference type="AlphaFoldDB" id="A0A835LLP0"/>
<dbReference type="SMART" id="SM00343">
    <property type="entry name" value="ZnF_C2HC"/>
    <property type="match status" value="1"/>
</dbReference>
<feature type="compositionally biased region" description="Gly residues" evidence="7">
    <location>
        <begin position="84"/>
        <end position="93"/>
    </location>
</feature>
<dbReference type="Pfam" id="PF03732">
    <property type="entry name" value="Retrotrans_gag"/>
    <property type="match status" value="1"/>
</dbReference>
<keyword evidence="3 6" id="KW-0687">Ribonucleoprotein</keyword>
<evidence type="ECO:0000256" key="3">
    <source>
        <dbReference type="ARBA" id="ARBA00023274"/>
    </source>
</evidence>
<dbReference type="InterPro" id="IPR001878">
    <property type="entry name" value="Znf_CCHC"/>
</dbReference>
<evidence type="ECO:0000259" key="8">
    <source>
        <dbReference type="PROSITE" id="PS50158"/>
    </source>
</evidence>
<dbReference type="PRINTS" id="PR00062">
    <property type="entry name" value="RIBOSOMALL20"/>
</dbReference>
<evidence type="ECO:0000256" key="2">
    <source>
        <dbReference type="ARBA" id="ARBA00022980"/>
    </source>
</evidence>
<dbReference type="GO" id="GO:0008270">
    <property type="term" value="F:zinc ion binding"/>
    <property type="evidence" value="ECO:0007669"/>
    <property type="project" value="UniProtKB-KW"/>
</dbReference>
<dbReference type="SUPFAM" id="SSF74731">
    <property type="entry name" value="Ribosomal protein L20"/>
    <property type="match status" value="2"/>
</dbReference>
<dbReference type="SUPFAM" id="SSF57756">
    <property type="entry name" value="Retrovirus zinc finger-like domains"/>
    <property type="match status" value="1"/>
</dbReference>
<evidence type="ECO:0000256" key="7">
    <source>
        <dbReference type="SAM" id="MobiDB-lite"/>
    </source>
</evidence>
<dbReference type="GO" id="GO:1990904">
    <property type="term" value="C:ribonucleoprotein complex"/>
    <property type="evidence" value="ECO:0007669"/>
    <property type="project" value="UniProtKB-KW"/>
</dbReference>
<dbReference type="InterPro" id="IPR005813">
    <property type="entry name" value="Ribosomal_bL20"/>
</dbReference>
<keyword evidence="5" id="KW-0479">Metal-binding</keyword>
<feature type="region of interest" description="Disordered" evidence="7">
    <location>
        <begin position="316"/>
        <end position="368"/>
    </location>
</feature>
<keyword evidence="5" id="KW-0862">Zinc</keyword>